<gene>
    <name evidence="1" type="ORF">ACFFRH_34145</name>
</gene>
<dbReference type="RefSeq" id="WP_344745519.1">
    <property type="nucleotide sequence ID" value="NZ_BAAAWW010000067.1"/>
</dbReference>
<dbReference type="EMBL" id="JBHMBS010000024">
    <property type="protein sequence ID" value="MFB9680545.1"/>
    <property type="molecule type" value="Genomic_DNA"/>
</dbReference>
<proteinExistence type="predicted"/>
<name>A0ABV5TR27_9ACTN</name>
<reference evidence="1 2" key="1">
    <citation type="submission" date="2024-09" db="EMBL/GenBank/DDBJ databases">
        <authorList>
            <person name="Sun Q."/>
            <person name="Mori K."/>
        </authorList>
    </citation>
    <scope>NUCLEOTIDE SEQUENCE [LARGE SCALE GENOMIC DNA]</scope>
    <source>
        <strain evidence="1 2">JCM 3028</strain>
    </source>
</reference>
<evidence type="ECO:0000313" key="1">
    <source>
        <dbReference type="EMBL" id="MFB9680545.1"/>
    </source>
</evidence>
<sequence>MIPFIPALNENRVIAESLRGIDQRIKAENKGVFSEAVILFDHVPVHRTLPYSGYDGYAVAGRSLRFALTDPRPDAREPRRPYYVSDKEANVSLADSEVVSLEQAWRWLTDWKQSKALLREQIVQRHQVWRNSREAAASDLRAREYERVRSDPDPLPLPPQIWGPEQERAWQADTDRGEVAAYQELQAWDGYPRSVTVFLVGNIGPCDGCKARLKVFLYELSAELFPKALVMVKAVYTGDQCKRGVRGTTDRLETEYGYPDRAEQQEFRLDGEPLRRAWVRLVTAWPVRQ</sequence>
<organism evidence="1 2">
    <name type="scientific">Streptosporangium vulgare</name>
    <dbReference type="NCBI Taxonomy" id="46190"/>
    <lineage>
        <taxon>Bacteria</taxon>
        <taxon>Bacillati</taxon>
        <taxon>Actinomycetota</taxon>
        <taxon>Actinomycetes</taxon>
        <taxon>Streptosporangiales</taxon>
        <taxon>Streptosporangiaceae</taxon>
        <taxon>Streptosporangium</taxon>
    </lineage>
</organism>
<dbReference type="Proteomes" id="UP001589610">
    <property type="component" value="Unassembled WGS sequence"/>
</dbReference>
<evidence type="ECO:0000313" key="2">
    <source>
        <dbReference type="Proteomes" id="UP001589610"/>
    </source>
</evidence>
<comment type="caution">
    <text evidence="1">The sequence shown here is derived from an EMBL/GenBank/DDBJ whole genome shotgun (WGS) entry which is preliminary data.</text>
</comment>
<keyword evidence="2" id="KW-1185">Reference proteome</keyword>
<accession>A0ABV5TR27</accession>
<protein>
    <submittedName>
        <fullName evidence="1">Uncharacterized protein</fullName>
    </submittedName>
</protein>